<name>A0A6P8LW69_BOMIM</name>
<keyword evidence="4" id="KW-0744">Spermatogenesis</keyword>
<dbReference type="SUPFAM" id="SSF63748">
    <property type="entry name" value="Tudor/PWWP/MBT"/>
    <property type="match status" value="1"/>
</dbReference>
<dbReference type="PANTHER" id="PTHR22948">
    <property type="entry name" value="TUDOR DOMAIN CONTAINING PROTEIN"/>
    <property type="match status" value="1"/>
</dbReference>
<dbReference type="GO" id="GO:0007283">
    <property type="term" value="P:spermatogenesis"/>
    <property type="evidence" value="ECO:0007669"/>
    <property type="project" value="UniProtKB-KW"/>
</dbReference>
<evidence type="ECO:0000313" key="7">
    <source>
        <dbReference type="Proteomes" id="UP000515180"/>
    </source>
</evidence>
<dbReference type="GO" id="GO:0030154">
    <property type="term" value="P:cell differentiation"/>
    <property type="evidence" value="ECO:0007669"/>
    <property type="project" value="UniProtKB-ARBA"/>
</dbReference>
<dbReference type="GeneID" id="100741747"/>
<protein>
    <submittedName>
        <fullName evidence="8">Uncharacterized protein LOC100741747 isoform X5</fullName>
    </submittedName>
</protein>
<dbReference type="InterPro" id="IPR035437">
    <property type="entry name" value="SNase_OB-fold_sf"/>
</dbReference>
<dbReference type="Gene3D" id="3.30.420.610">
    <property type="entry name" value="LOTUS domain-like"/>
    <property type="match status" value="2"/>
</dbReference>
<dbReference type="Gene3D" id="2.30.30.140">
    <property type="match status" value="1"/>
</dbReference>
<sequence>MQVDLQKRENTQTTILALLITRKGGCTLKQLNNDYYELEGEHIPWKDLGYNSLLSFLHSMSKTVQIEHRDSTIIIRGIASEKSKHVSKLIAGQKTQKPSVGRKTHKPNHYFPTTAPNRIRIPAEILSKVLSLVKDKPNGLNKDYILQEIHSRMPFVKITMKEMEEQLQELSHRIFQTNNKVYPNRSKVKNFNNLKGRNDMSHSKSKLPIVTAAGNEDSDDMLDCEDVSEVTHLNRTSKPDYTKSDTKTTSTSSFIKETKYQEMQHSNDIKTKFDDDIMKAKENVLDKKDIEILINERIKFRLEKLIQNHSDGIWCADLPEKYLEEYKVSLNYAELGFNSVREFASQLPEIFHCIQPGDTGDFMLYYAKREIPSNKLTKKHEANNVAQLYDIYESSNEEAVPASVSLDTCKKLIPDNVMSIGDYVGCINVADLEQNEEPFIEVIVVEVFTPSFFWIQLRKKQKTFKMFMDDLHKFYTVQYEQYAIPLLVLEKGLNCACVYNGIWHRGIIKAVKPDFQVTVMFYDYGTLKTYSPDAVYYLHKRFSILPAQAIPCGLINTRPCTGSKWSRSATHHFALRTSDIPLVATIATINKEDNSMMVNLTDTLEDEDVHISDWLVEQKLAEYGKMENSVDMSNLLLYVEENLIFMPERCYEKETDIYNGNNEKLSENATDVPLVSPQSVLNDMFIKPSSECTLFDEQEILLAEKNIQDQIFQTNSTFNKSNTNPFLQAETPYGQVNNDRSSQKFMELWNENLQMQIQYLTQINATLRLLLYEVIKSSLKNNSSTYDKSTLNMIKSVLLNINKQMPIFVNPLHVNTESAYENISSNGNVHTEKKTAINKNVDCPVEYVSPATINKQPLTSNFYDRIHSHIDSSQNNYIQDEDRNLNTVNYNSLIFGSNDTNAINQSLLNQQMSVTSCVSPGFGKFSNKCFTSTDLSTPIEHSMHNGTSFKETNPFRLSLAENVKPFNHNWNVDDNINTTSKSIISGQSTERSAHQKEMENQCFSSSKKSFIDDDLQFVKEIYKQEPVQANGISNFNQLSCVQKYFHLANNTNIDEKHLTRCSLTSHTLYNSSPIMELNEAHNAQKSVISSVDVWSKPLKDTTESNNYSKICWVSENNEEEVICNKDQQGNRIQNFIPDDTSDFEVDAYNAGAKNSYLKKTEFTVGKVIYVPKCLSANCRMFFRAVELPKQIIHIFYYQEEGWLLVDEFIQVLTESETTIDMAKLLYAFNIYVQFKEIDRTKNSIEFIKSGSILSKATYDIINGSDKLCLIPLKSLLKVLYKLEIISYKDINNIFVHEQIVNGSTKHKIWLIINAYGEFKYYIENRQ</sequence>
<feature type="coiled-coil region" evidence="5">
    <location>
        <begin position="153"/>
        <end position="180"/>
    </location>
</feature>
<proteinExistence type="predicted"/>
<feature type="domain" description="HTH OST-type" evidence="6">
    <location>
        <begin position="294"/>
        <end position="368"/>
    </location>
</feature>
<gene>
    <name evidence="8" type="primary">LOC100741747</name>
</gene>
<dbReference type="CDD" id="cd09972">
    <property type="entry name" value="LOTUS_TDRD_OSKAR"/>
    <property type="match status" value="1"/>
</dbReference>
<accession>A0A6P8LW69</accession>
<evidence type="ECO:0000256" key="1">
    <source>
        <dbReference type="ARBA" id="ARBA00004496"/>
    </source>
</evidence>
<keyword evidence="7" id="KW-1185">Reference proteome</keyword>
<dbReference type="InterPro" id="IPR002999">
    <property type="entry name" value="Tudor"/>
</dbReference>
<evidence type="ECO:0000256" key="2">
    <source>
        <dbReference type="ARBA" id="ARBA00022490"/>
    </source>
</evidence>
<evidence type="ECO:0000256" key="3">
    <source>
        <dbReference type="ARBA" id="ARBA00022737"/>
    </source>
</evidence>
<evidence type="ECO:0000256" key="4">
    <source>
        <dbReference type="ARBA" id="ARBA00022871"/>
    </source>
</evidence>
<dbReference type="Proteomes" id="UP000515180">
    <property type="component" value="Unplaced"/>
</dbReference>
<dbReference type="Pfam" id="PF12872">
    <property type="entry name" value="OST-HTH"/>
    <property type="match status" value="2"/>
</dbReference>
<evidence type="ECO:0000256" key="5">
    <source>
        <dbReference type="SAM" id="Coils"/>
    </source>
</evidence>
<dbReference type="InterPro" id="IPR050621">
    <property type="entry name" value="Tudor_domain_containing"/>
</dbReference>
<reference evidence="8" key="1">
    <citation type="submission" date="2025-08" db="UniProtKB">
        <authorList>
            <consortium name="RefSeq"/>
        </authorList>
    </citation>
    <scope>IDENTIFICATION</scope>
</reference>
<organism evidence="7 8">
    <name type="scientific">Bombus impatiens</name>
    <name type="common">Bumblebee</name>
    <dbReference type="NCBI Taxonomy" id="132113"/>
    <lineage>
        <taxon>Eukaryota</taxon>
        <taxon>Metazoa</taxon>
        <taxon>Ecdysozoa</taxon>
        <taxon>Arthropoda</taxon>
        <taxon>Hexapoda</taxon>
        <taxon>Insecta</taxon>
        <taxon>Pterygota</taxon>
        <taxon>Neoptera</taxon>
        <taxon>Endopterygota</taxon>
        <taxon>Hymenoptera</taxon>
        <taxon>Apocrita</taxon>
        <taxon>Aculeata</taxon>
        <taxon>Apoidea</taxon>
        <taxon>Anthophila</taxon>
        <taxon>Apidae</taxon>
        <taxon>Bombus</taxon>
        <taxon>Pyrobombus</taxon>
    </lineage>
</organism>
<dbReference type="Pfam" id="PF00567">
    <property type="entry name" value="TUDOR"/>
    <property type="match status" value="1"/>
</dbReference>
<keyword evidence="2" id="KW-0963">Cytoplasm</keyword>
<keyword evidence="4" id="KW-0221">Differentiation</keyword>
<evidence type="ECO:0000259" key="6">
    <source>
        <dbReference type="PROSITE" id="PS51644"/>
    </source>
</evidence>
<dbReference type="PANTHER" id="PTHR22948:SF76">
    <property type="entry name" value="FI20010P1-RELATED"/>
    <property type="match status" value="1"/>
</dbReference>
<dbReference type="PROSITE" id="PS51644">
    <property type="entry name" value="HTH_OST"/>
    <property type="match status" value="2"/>
</dbReference>
<comment type="subcellular location">
    <subcellularLocation>
        <location evidence="1">Cytoplasm</location>
    </subcellularLocation>
</comment>
<dbReference type="InterPro" id="IPR041966">
    <property type="entry name" value="LOTUS-like"/>
</dbReference>
<dbReference type="Gene3D" id="2.40.50.90">
    <property type="match status" value="1"/>
</dbReference>
<dbReference type="RefSeq" id="XP_033177571.1">
    <property type="nucleotide sequence ID" value="XM_033321680.1"/>
</dbReference>
<keyword evidence="3" id="KW-0677">Repeat</keyword>
<dbReference type="InterPro" id="IPR025605">
    <property type="entry name" value="OST-HTH/LOTUS_dom"/>
</dbReference>
<dbReference type="GO" id="GO:0005737">
    <property type="term" value="C:cytoplasm"/>
    <property type="evidence" value="ECO:0007669"/>
    <property type="project" value="UniProtKB-SubCell"/>
</dbReference>
<feature type="domain" description="HTH OST-type" evidence="6">
    <location>
        <begin position="7"/>
        <end position="80"/>
    </location>
</feature>
<evidence type="ECO:0000313" key="8">
    <source>
        <dbReference type="RefSeq" id="XP_033177571.1"/>
    </source>
</evidence>
<keyword evidence="5" id="KW-0175">Coiled coil</keyword>